<evidence type="ECO:0000256" key="2">
    <source>
        <dbReference type="SAM" id="Phobius"/>
    </source>
</evidence>
<dbReference type="AlphaFoldDB" id="A0A3R6YVM1"/>
<keyword evidence="4" id="KW-1185">Reference proteome</keyword>
<feature type="region of interest" description="Disordered" evidence="1">
    <location>
        <begin position="1"/>
        <end position="82"/>
    </location>
</feature>
<evidence type="ECO:0000313" key="4">
    <source>
        <dbReference type="Proteomes" id="UP000285060"/>
    </source>
</evidence>
<feature type="compositionally biased region" description="Polar residues" evidence="1">
    <location>
        <begin position="25"/>
        <end position="36"/>
    </location>
</feature>
<keyword evidence="2" id="KW-0472">Membrane</keyword>
<feature type="non-terminal residue" evidence="3">
    <location>
        <position position="1"/>
    </location>
</feature>
<evidence type="ECO:0000256" key="1">
    <source>
        <dbReference type="SAM" id="MobiDB-lite"/>
    </source>
</evidence>
<keyword evidence="2" id="KW-0812">Transmembrane</keyword>
<feature type="transmembrane region" description="Helical" evidence="2">
    <location>
        <begin position="99"/>
        <end position="121"/>
    </location>
</feature>
<feature type="compositionally biased region" description="Polar residues" evidence="1">
    <location>
        <begin position="66"/>
        <end position="82"/>
    </location>
</feature>
<comment type="caution">
    <text evidence="3">The sequence shown here is derived from an EMBL/GenBank/DDBJ whole genome shotgun (WGS) entry which is preliminary data.</text>
</comment>
<name>A0A3R6YVM1_9STRA</name>
<gene>
    <name evidence="3" type="ORF">DYB32_007117</name>
</gene>
<dbReference type="VEuPathDB" id="FungiDB:H310_14688"/>
<evidence type="ECO:0000313" key="3">
    <source>
        <dbReference type="EMBL" id="RHY27008.1"/>
    </source>
</evidence>
<dbReference type="Proteomes" id="UP000285060">
    <property type="component" value="Unassembled WGS sequence"/>
</dbReference>
<keyword evidence="2" id="KW-1133">Transmembrane helix</keyword>
<protein>
    <submittedName>
        <fullName evidence="3">Uncharacterized protein</fullName>
    </submittedName>
</protein>
<sequence>PSTDGPFTEEPSTGAPLTNLPHTDIATTSPLSTTSGDEVKPSTPDVNAETAHEDPPASTAPRLSLPPSSQQEPTTEVPQQVNDISVKATSDGSSMSASMIIMVSCIGMAGVVAMALVVVVYRKLNRGRERKDVHRPGSIVVLGEHGTIHTAFDSTRCLQVL</sequence>
<organism evidence="3 4">
    <name type="scientific">Aphanomyces invadans</name>
    <dbReference type="NCBI Taxonomy" id="157072"/>
    <lineage>
        <taxon>Eukaryota</taxon>
        <taxon>Sar</taxon>
        <taxon>Stramenopiles</taxon>
        <taxon>Oomycota</taxon>
        <taxon>Saprolegniomycetes</taxon>
        <taxon>Saprolegniales</taxon>
        <taxon>Verrucalvaceae</taxon>
        <taxon>Aphanomyces</taxon>
    </lineage>
</organism>
<proteinExistence type="predicted"/>
<reference evidence="3 4" key="1">
    <citation type="submission" date="2018-08" db="EMBL/GenBank/DDBJ databases">
        <title>Aphanomyces genome sequencing and annotation.</title>
        <authorList>
            <person name="Minardi D."/>
            <person name="Oidtmann B."/>
            <person name="Van Der Giezen M."/>
            <person name="Studholme D.J."/>
        </authorList>
    </citation>
    <scope>NUCLEOTIDE SEQUENCE [LARGE SCALE GENOMIC DNA]</scope>
    <source>
        <strain evidence="3 4">NJM0002</strain>
    </source>
</reference>
<dbReference type="EMBL" id="QUSY01000862">
    <property type="protein sequence ID" value="RHY27008.1"/>
    <property type="molecule type" value="Genomic_DNA"/>
</dbReference>
<accession>A0A3R6YVM1</accession>